<reference evidence="2 3" key="1">
    <citation type="submission" date="2015-09" db="EMBL/GenBank/DDBJ databases">
        <title>Genome sequence of Acetobacterium wieringae DSM 1911.</title>
        <authorList>
            <person name="Poehlein A."/>
            <person name="Bengelsdorf F.R."/>
            <person name="Schiel-Bengelsdorf B."/>
            <person name="Duerre P."/>
            <person name="Daniel R."/>
        </authorList>
    </citation>
    <scope>NUCLEOTIDE SEQUENCE [LARGE SCALE GENOMIC DNA]</scope>
    <source>
        <strain evidence="2 3">DSM 1911</strain>
    </source>
</reference>
<dbReference type="GO" id="GO:0007165">
    <property type="term" value="P:signal transduction"/>
    <property type="evidence" value="ECO:0007669"/>
    <property type="project" value="InterPro"/>
</dbReference>
<dbReference type="STRING" id="52694.ACWI_00190"/>
<dbReference type="GO" id="GO:0006935">
    <property type="term" value="P:chemotaxis"/>
    <property type="evidence" value="ECO:0007669"/>
    <property type="project" value="InterPro"/>
</dbReference>
<protein>
    <submittedName>
        <fullName evidence="2">CheW-like domain protein</fullName>
    </submittedName>
</protein>
<dbReference type="Gene3D" id="3.30.450.20">
    <property type="entry name" value="PAS domain"/>
    <property type="match status" value="2"/>
</dbReference>
<evidence type="ECO:0000259" key="1">
    <source>
        <dbReference type="PROSITE" id="PS50851"/>
    </source>
</evidence>
<dbReference type="AlphaFoldDB" id="A0A1F2PP16"/>
<accession>A0A1F2PP16</accession>
<evidence type="ECO:0000313" key="2">
    <source>
        <dbReference type="EMBL" id="OFV72416.1"/>
    </source>
</evidence>
<dbReference type="Gene3D" id="2.30.30.40">
    <property type="entry name" value="SH3 Domains"/>
    <property type="match status" value="1"/>
</dbReference>
<gene>
    <name evidence="2" type="ORF">ACWI_00190</name>
</gene>
<sequence length="856" mass="97052">MIIYKQKDFLTYMPDVQECNKSISDLNDQWDNIKLLSEINCPIQSKSVLPNMTKIQNGFIDLQEELIDTLVSEKLKKMEQKIISKTQVAIDILIRNLFERTADIGFLATDDDIRRFVENQDRTDSDRNLILRRMRDYVAKYSVYEDIIVLDNNYRVLANLDEQNEILGKQIKGPNLIKTMDGEQNFVEYFKNSKLQYGDKNSHIFSSRICREGTSQAIGLICLCFRFENEMAQIFEKLTNDYDGSVMTIIDDTNMVIASSDENHVPTGTIVEPVESGVNGVVYYRGSDYIAKTIATQGYQKYYGLGWKGHVMLPLHLAFRDNRNLKSIDTSVTTGLMHQADSFSSELNEIINKTQTINGSLKRIVYNGQIIARDDSIDAEYSRLKPILRAIGRIGTNTSSLFQSSVSNLFSTVVSTSLVDTSFLASLSVDIMDRNLYERANDCRWWALDSTIRRILAKDVRTTSEEKQLTEILVYINDLYTVYSNLFIFDKTGTIIAVSNPNRSEDIGKTLTDPYISEVLANSKQEKYFVSPFEQTALYDHRHTYIYGASITDFNNPNRTVGGIGIVFDSEDQFRTILEESLHSDNNSFAVFADRKKMILSTTNEAYHVGDILDLPDELFTVANGKTRSEILVYENSYYSIGCACSSCYREYKNSDGYHNDVIAFVFEKMADYAEITINRSNDKEIEQSDFAFSMNNEHKKLATFVINGQVYGLEQSYVVEALEASKTISVPGTNAIIRGAVEFNDHYYAVVDALALFDKDDPSLNTSHLLLLKLSDDEMIAIQVEKLVSVLEINLNDIQPVEISSAITGIICLSDGSDRTILEMDPQIILEKLVENQVDEDLEAALPLLESMETN</sequence>
<dbReference type="Pfam" id="PF01584">
    <property type="entry name" value="CheW"/>
    <property type="match status" value="1"/>
</dbReference>
<organism evidence="2 3">
    <name type="scientific">Acetobacterium wieringae</name>
    <dbReference type="NCBI Taxonomy" id="52694"/>
    <lineage>
        <taxon>Bacteria</taxon>
        <taxon>Bacillati</taxon>
        <taxon>Bacillota</taxon>
        <taxon>Clostridia</taxon>
        <taxon>Eubacteriales</taxon>
        <taxon>Eubacteriaceae</taxon>
        <taxon>Acetobacterium</taxon>
    </lineage>
</organism>
<dbReference type="Gene3D" id="2.40.50.180">
    <property type="entry name" value="CheA-289, Domain 4"/>
    <property type="match status" value="1"/>
</dbReference>
<evidence type="ECO:0000313" key="3">
    <source>
        <dbReference type="Proteomes" id="UP000176244"/>
    </source>
</evidence>
<dbReference type="InterPro" id="IPR002545">
    <property type="entry name" value="CheW-lke_dom"/>
</dbReference>
<dbReference type="RefSeq" id="WP_070369418.1">
    <property type="nucleotide sequence ID" value="NZ_LKEU01000009.1"/>
</dbReference>
<dbReference type="PROSITE" id="PS50851">
    <property type="entry name" value="CHEW"/>
    <property type="match status" value="1"/>
</dbReference>
<dbReference type="EMBL" id="LKEU01000009">
    <property type="protein sequence ID" value="OFV72416.1"/>
    <property type="molecule type" value="Genomic_DNA"/>
</dbReference>
<dbReference type="Proteomes" id="UP000176244">
    <property type="component" value="Unassembled WGS sequence"/>
</dbReference>
<comment type="caution">
    <text evidence="2">The sequence shown here is derived from an EMBL/GenBank/DDBJ whole genome shotgun (WGS) entry which is preliminary data.</text>
</comment>
<dbReference type="SMART" id="SM00260">
    <property type="entry name" value="CheW"/>
    <property type="match status" value="1"/>
</dbReference>
<feature type="domain" description="CheW-like" evidence="1">
    <location>
        <begin position="699"/>
        <end position="836"/>
    </location>
</feature>
<dbReference type="SUPFAM" id="SSF50341">
    <property type="entry name" value="CheW-like"/>
    <property type="match status" value="1"/>
</dbReference>
<dbReference type="InterPro" id="IPR036061">
    <property type="entry name" value="CheW-like_dom_sf"/>
</dbReference>
<name>A0A1F2PP16_9FIRM</name>
<proteinExistence type="predicted"/>